<reference evidence="1 2" key="1">
    <citation type="journal article" date="2009" name="Nature">
        <title>The Sorghum bicolor genome and the diversification of grasses.</title>
        <authorList>
            <person name="Paterson A.H."/>
            <person name="Bowers J.E."/>
            <person name="Bruggmann R."/>
            <person name="Dubchak I."/>
            <person name="Grimwood J."/>
            <person name="Gundlach H."/>
            <person name="Haberer G."/>
            <person name="Hellsten U."/>
            <person name="Mitros T."/>
            <person name="Poliakov A."/>
            <person name="Schmutz J."/>
            <person name="Spannagl M."/>
            <person name="Tang H."/>
            <person name="Wang X."/>
            <person name="Wicker T."/>
            <person name="Bharti A.K."/>
            <person name="Chapman J."/>
            <person name="Feltus F.A."/>
            <person name="Gowik U."/>
            <person name="Grigoriev I.V."/>
            <person name="Lyons E."/>
            <person name="Maher C.A."/>
            <person name="Martis M."/>
            <person name="Narechania A."/>
            <person name="Otillar R.P."/>
            <person name="Penning B.W."/>
            <person name="Salamov A.A."/>
            <person name="Wang Y."/>
            <person name="Zhang L."/>
            <person name="Carpita N.C."/>
            <person name="Freeling M."/>
            <person name="Gingle A.R."/>
            <person name="Hash C.T."/>
            <person name="Keller B."/>
            <person name="Klein P."/>
            <person name="Kresovich S."/>
            <person name="McCann M.C."/>
            <person name="Ming R."/>
            <person name="Peterson D.G."/>
            <person name="Mehboob-ur-Rahman"/>
            <person name="Ware D."/>
            <person name="Westhoff P."/>
            <person name="Mayer K.F."/>
            <person name="Messing J."/>
            <person name="Rokhsar D.S."/>
        </authorList>
    </citation>
    <scope>NUCLEOTIDE SEQUENCE [LARGE SCALE GENOMIC DNA]</scope>
    <source>
        <strain evidence="2">cv. BTx623</strain>
    </source>
</reference>
<dbReference type="EMBL" id="CM000769">
    <property type="protein sequence ID" value="OQU76024.1"/>
    <property type="molecule type" value="Genomic_DNA"/>
</dbReference>
<name>A0A1W0VRY9_SORBI</name>
<gene>
    <name evidence="1" type="ORF">SORBI_3010G077275</name>
</gene>
<dbReference type="Gramene" id="OQU76024">
    <property type="protein sequence ID" value="OQU76024"/>
    <property type="gene ID" value="SORBI_3010G077275"/>
</dbReference>
<dbReference type="Proteomes" id="UP000000768">
    <property type="component" value="Chromosome 10"/>
</dbReference>
<protein>
    <submittedName>
        <fullName evidence="1">Uncharacterized protein</fullName>
    </submittedName>
</protein>
<accession>A0A1W0VRY9</accession>
<organism evidence="1 2">
    <name type="scientific">Sorghum bicolor</name>
    <name type="common">Sorghum</name>
    <name type="synonym">Sorghum vulgare</name>
    <dbReference type="NCBI Taxonomy" id="4558"/>
    <lineage>
        <taxon>Eukaryota</taxon>
        <taxon>Viridiplantae</taxon>
        <taxon>Streptophyta</taxon>
        <taxon>Embryophyta</taxon>
        <taxon>Tracheophyta</taxon>
        <taxon>Spermatophyta</taxon>
        <taxon>Magnoliopsida</taxon>
        <taxon>Liliopsida</taxon>
        <taxon>Poales</taxon>
        <taxon>Poaceae</taxon>
        <taxon>PACMAD clade</taxon>
        <taxon>Panicoideae</taxon>
        <taxon>Andropogonodae</taxon>
        <taxon>Andropogoneae</taxon>
        <taxon>Sorghinae</taxon>
        <taxon>Sorghum</taxon>
    </lineage>
</organism>
<dbReference type="InParanoid" id="A0A1W0VRY9"/>
<evidence type="ECO:0000313" key="2">
    <source>
        <dbReference type="Proteomes" id="UP000000768"/>
    </source>
</evidence>
<evidence type="ECO:0000313" key="1">
    <source>
        <dbReference type="EMBL" id="OQU76024.1"/>
    </source>
</evidence>
<proteinExistence type="predicted"/>
<keyword evidence="2" id="KW-1185">Reference proteome</keyword>
<dbReference type="AlphaFoldDB" id="A0A1W0VRY9"/>
<reference evidence="2" key="2">
    <citation type="journal article" date="2018" name="Plant J.">
        <title>The Sorghum bicolor reference genome: improved assembly, gene annotations, a transcriptome atlas, and signatures of genome organization.</title>
        <authorList>
            <person name="McCormick R.F."/>
            <person name="Truong S.K."/>
            <person name="Sreedasyam A."/>
            <person name="Jenkins J."/>
            <person name="Shu S."/>
            <person name="Sims D."/>
            <person name="Kennedy M."/>
            <person name="Amirebrahimi M."/>
            <person name="Weers B.D."/>
            <person name="McKinley B."/>
            <person name="Mattison A."/>
            <person name="Morishige D.T."/>
            <person name="Grimwood J."/>
            <person name="Schmutz J."/>
            <person name="Mullet J.E."/>
        </authorList>
    </citation>
    <scope>NUCLEOTIDE SEQUENCE [LARGE SCALE GENOMIC DNA]</scope>
    <source>
        <strain evidence="2">cv. BTx623</strain>
    </source>
</reference>
<sequence length="109" mass="12388">MVVGVWKIVLALQDDSDGCGVEWNCLVRLLLHLLIYTGWYYFDPSCGSVAVDWAWPVRRSMSDPGEIEVWHERLADKLHACIDSSLIWDPTMNFILGLLHCGNQEVGKI</sequence>